<comment type="caution">
    <text evidence="3">The sequence shown here is derived from an EMBL/GenBank/DDBJ whole genome shotgun (WGS) entry which is preliminary data.</text>
</comment>
<evidence type="ECO:0000313" key="3">
    <source>
        <dbReference type="EMBL" id="KAJ0980789.1"/>
    </source>
</evidence>
<dbReference type="AlphaFoldDB" id="A0A9D5CXJ9"/>
<name>A0A9D5CXJ9_9LILI</name>
<dbReference type="InterPro" id="IPR055357">
    <property type="entry name" value="LRR_At1g61320_AtMIF1"/>
</dbReference>
<reference evidence="3" key="2">
    <citation type="journal article" date="2022" name="Hortic Res">
        <title>The genome of Dioscorea zingiberensis sheds light on the biosynthesis, origin and evolution of the medicinally important diosgenin saponins.</title>
        <authorList>
            <person name="Li Y."/>
            <person name="Tan C."/>
            <person name="Li Z."/>
            <person name="Guo J."/>
            <person name="Li S."/>
            <person name="Chen X."/>
            <person name="Wang C."/>
            <person name="Dai X."/>
            <person name="Yang H."/>
            <person name="Song W."/>
            <person name="Hou L."/>
            <person name="Xu J."/>
            <person name="Tong Z."/>
            <person name="Xu A."/>
            <person name="Yuan X."/>
            <person name="Wang W."/>
            <person name="Yang Q."/>
            <person name="Chen L."/>
            <person name="Sun Z."/>
            <person name="Wang K."/>
            <person name="Pan B."/>
            <person name="Chen J."/>
            <person name="Bao Y."/>
            <person name="Liu F."/>
            <person name="Qi X."/>
            <person name="Gang D.R."/>
            <person name="Wen J."/>
            <person name="Li J."/>
        </authorList>
    </citation>
    <scope>NUCLEOTIDE SEQUENCE</scope>
    <source>
        <strain evidence="3">Dzin_1.0</strain>
    </source>
</reference>
<dbReference type="Pfam" id="PF23622">
    <property type="entry name" value="LRR_At1g61320_AtMIF1"/>
    <property type="match status" value="1"/>
</dbReference>
<protein>
    <recommendedName>
        <fullName evidence="5">F-box domain-containing protein</fullName>
    </recommendedName>
</protein>
<dbReference type="InterPro" id="IPR036047">
    <property type="entry name" value="F-box-like_dom_sf"/>
</dbReference>
<dbReference type="InterPro" id="IPR001810">
    <property type="entry name" value="F-box_dom"/>
</dbReference>
<dbReference type="Pfam" id="PF00646">
    <property type="entry name" value="F-box"/>
    <property type="match status" value="1"/>
</dbReference>
<sequence length="472" mass="54554">MDETKRSAPSIDDFIGEDALLCKILSKLSLAEAVRTSVLNRRWRYIWTYLPNLQATHSNHCIFRRDGSKHVRRYTSPEELIDEAVQIMDSVVNQHCGFGLETFEVDIPFFKKYAGSLDRWVAFAAAANVKELVLKLQMIDIHLFPMVEFYEFPFHLLFQQKRQSSIERLYFEYCSLQVPDGIGRLRSLRTLTLHCVNIDDVNFQNLVSTCSVMECLEVQDCTELVNMSIHQQSRRLKHLTVYYCPSLMSVEIQAAHLDTFAYTGYDINLSFDNLSSVTEGSIYFSSRSYFLDYVLMTLPNVLPKCSKLTLWIDYETKLTCVPEVIYHRFEHLKHLVVTIDIVIGDNLLWLVGLLAAAPLLEKFNLHLHLEDPGPPIRVPVENIPLAHLKEVEIYGFTGSEGQLIFLQYLCHNASSLKLMRIIGSQWRNFWSDPEEILPSVREETLGHLKRIVPPGLDFTISYTHFTRSFHSF</sequence>
<gene>
    <name evidence="3" type="ORF">J5N97_009044</name>
</gene>
<dbReference type="InterPro" id="IPR032675">
    <property type="entry name" value="LRR_dom_sf"/>
</dbReference>
<dbReference type="SUPFAM" id="SSF52047">
    <property type="entry name" value="RNI-like"/>
    <property type="match status" value="1"/>
</dbReference>
<dbReference type="EMBL" id="JAGGNH010000002">
    <property type="protein sequence ID" value="KAJ0980789.1"/>
    <property type="molecule type" value="Genomic_DNA"/>
</dbReference>
<evidence type="ECO:0008006" key="5">
    <source>
        <dbReference type="Google" id="ProtNLM"/>
    </source>
</evidence>
<proteinExistence type="predicted"/>
<evidence type="ECO:0000259" key="2">
    <source>
        <dbReference type="Pfam" id="PF23622"/>
    </source>
</evidence>
<dbReference type="SUPFAM" id="SSF81383">
    <property type="entry name" value="F-box domain"/>
    <property type="match status" value="1"/>
</dbReference>
<dbReference type="InterPro" id="IPR053772">
    <property type="entry name" value="At1g61320/At1g61330-like"/>
</dbReference>
<reference evidence="3" key="1">
    <citation type="submission" date="2021-03" db="EMBL/GenBank/DDBJ databases">
        <authorList>
            <person name="Li Z."/>
            <person name="Yang C."/>
        </authorList>
    </citation>
    <scope>NUCLEOTIDE SEQUENCE</scope>
    <source>
        <strain evidence="3">Dzin_1.0</strain>
        <tissue evidence="3">Leaf</tissue>
    </source>
</reference>
<dbReference type="PANTHER" id="PTHR34145:SF28">
    <property type="entry name" value="F-BOX DOMAIN-CONTAINING PROTEIN"/>
    <property type="match status" value="1"/>
</dbReference>
<evidence type="ECO:0000313" key="4">
    <source>
        <dbReference type="Proteomes" id="UP001085076"/>
    </source>
</evidence>
<accession>A0A9D5CXJ9</accession>
<dbReference type="Proteomes" id="UP001085076">
    <property type="component" value="Miscellaneous, Linkage group lg02"/>
</dbReference>
<organism evidence="3 4">
    <name type="scientific">Dioscorea zingiberensis</name>
    <dbReference type="NCBI Taxonomy" id="325984"/>
    <lineage>
        <taxon>Eukaryota</taxon>
        <taxon>Viridiplantae</taxon>
        <taxon>Streptophyta</taxon>
        <taxon>Embryophyta</taxon>
        <taxon>Tracheophyta</taxon>
        <taxon>Spermatophyta</taxon>
        <taxon>Magnoliopsida</taxon>
        <taxon>Liliopsida</taxon>
        <taxon>Dioscoreales</taxon>
        <taxon>Dioscoreaceae</taxon>
        <taxon>Dioscorea</taxon>
    </lineage>
</organism>
<dbReference type="OrthoDB" id="778457at2759"/>
<dbReference type="PANTHER" id="PTHR34145">
    <property type="entry name" value="OS02G0105600 PROTEIN"/>
    <property type="match status" value="1"/>
</dbReference>
<keyword evidence="4" id="KW-1185">Reference proteome</keyword>
<evidence type="ECO:0000259" key="1">
    <source>
        <dbReference type="Pfam" id="PF00646"/>
    </source>
</evidence>
<feature type="domain" description="F-box" evidence="1">
    <location>
        <begin position="20"/>
        <end position="51"/>
    </location>
</feature>
<feature type="domain" description="At1g61320/AtMIF1 LRR" evidence="2">
    <location>
        <begin position="91"/>
        <end position="419"/>
    </location>
</feature>
<dbReference type="Gene3D" id="3.80.10.10">
    <property type="entry name" value="Ribonuclease Inhibitor"/>
    <property type="match status" value="1"/>
</dbReference>